<reference evidence="7 8" key="1">
    <citation type="submission" date="2023-09" db="EMBL/GenBank/DDBJ databases">
        <authorList>
            <person name="Wang M."/>
        </authorList>
    </citation>
    <scope>NUCLEOTIDE SEQUENCE [LARGE SCALE GENOMIC DNA]</scope>
    <source>
        <strain evidence="7">GT-2023</strain>
        <tissue evidence="7">Liver</tissue>
    </source>
</reference>
<evidence type="ECO:0000256" key="1">
    <source>
        <dbReference type="ARBA" id="ARBA00005429"/>
    </source>
</evidence>
<dbReference type="InterPro" id="IPR007743">
    <property type="entry name" value="Immunity-related_GTPase-like"/>
</dbReference>
<dbReference type="Pfam" id="PF05049">
    <property type="entry name" value="IIGP"/>
    <property type="match status" value="2"/>
</dbReference>
<sequence>MSDEINIFMDPFLNIYTNPDQTEVAENLTDFYKDIVLKEQQRNTEFLKSLGIIQSKIIKTMEKQPEKPKQSTCSLLDFAELRFNEVKEREKLREKKQSDKEKQTEEELIHITNETIVNQSEKAIVCHSDMLQVEKFPKVDQRICYSQRWVKKKKNHRATMTDLVNPYNEDDRSSQSSGSSSSASQTLSKEETKDKKTHPPHSKCPTISPRNMLRRGKYDINAQTKYSDKPKEKYIKKPEEEDKNQNVANAAANTEDSDSLGLDLEEIIVSSPAEKNKKLKNKLKELENVTLNIAITGMTGAGKSSFVNALRGLPNDDKNAAPTGITETTMKPDMYQHPFMPNVKIWDLPGIGSPKFRAKNYLKDVHFHTYDFFLIVTSERFKKNDIELARAIKKSKKLFYFIRTKIDNDIHAESHKRNFNERILLEKIREDCKLPHHFKTRRDIDITTCAQIRVIMSDKVNVFMDPFLKIYTNPDQIEVADNLTESFHKDIVLKEQQRNTELLSLGIVQSKIIKTMEKHPEKPKQRTCSSLEIVESKLNDVKERERLREKKQSYKEKRAEKEVKHITTETTVDQPEEAEMCHFGMIQIEKYLEEQNEQTEAEEPWEVTTEQQNVREGKQSDKENQAEKEVIDIANESTVDQSEKAVVCHFDRIWMEQCFEEQNEQSEATEPWEVTTEQHTREGKQSDKEKQAEKEVIDIANESTVDQSEKAVVCHFDRIRMEKCFEEQNEQTEAKEPWEVTTEQQNTREEKQSDKEKQAEKEVIHITNVSTVDQSEKDVVCNFDRIRMENCFEEQNEQTEVEEPWTTEQHMKKEQREATIPLEMTNEEANGMIECGKATDIHKTKPECVEAEHFQEPHDALMERDVLTEKPSKTNLSEPLNKVDTLEENEEVMEKNKQELLSRAVCPDGTKSKDDTDDVFQHKAKENTHLKSESTEKNESINTTPITQEDEHLYEVPDVVLTSSGQYNYETECIKEQLKQLDNVTLHIAVTGSTGAGKSTFINAIRGLKPDDVDAAPTGVTETTMISTVYTHPTMPNVKLWDLPGTGSPRFKAKKYLKEVKLDTFDFFIIISSERFKENDIMLANAIKEKKKLFFFLRSKIDNDIQAESQWRDFDEQKVLSQIREDCFRNLKNIDKPEIFLISSFELHKYDFQTLVDTLEKQLPAHKRDALVLSLPIYSSKILEEKIQMFMKKTWSAAVASGSIAVAPVPGLSMACDAAILLAFFNKCYYAFGLDDESIDRLSVRVNNPSLKSVRKSPLVIAVGQKKLSNKELSALTSKEAAVKFAWSMVPVVGSKKTAEMSYSATLSLLRAGVQDLADTAKEVLKVAGLTDVY</sequence>
<feature type="region of interest" description="Disordered" evidence="5">
    <location>
        <begin position="546"/>
        <end position="572"/>
    </location>
</feature>
<comment type="similarity">
    <text evidence="1">Belongs to the TRAFAC class dynamin-like GTPase superfamily. IRG family.</text>
</comment>
<feature type="compositionally biased region" description="Acidic residues" evidence="5">
    <location>
        <begin position="596"/>
        <end position="605"/>
    </location>
</feature>
<protein>
    <recommendedName>
        <fullName evidence="6">IRG-type G domain-containing protein</fullName>
    </recommendedName>
</protein>
<accession>A0ABR3M304</accession>
<feature type="compositionally biased region" description="Basic and acidic residues" evidence="5">
    <location>
        <begin position="727"/>
        <end position="738"/>
    </location>
</feature>
<proteinExistence type="inferred from homology"/>
<dbReference type="SUPFAM" id="SSF52540">
    <property type="entry name" value="P-loop containing nucleoside triphosphate hydrolases"/>
    <property type="match status" value="2"/>
</dbReference>
<gene>
    <name evidence="7" type="ORF">QQF64_010094</name>
</gene>
<feature type="compositionally biased region" description="Polar residues" evidence="5">
    <location>
        <begin position="245"/>
        <end position="254"/>
    </location>
</feature>
<feature type="compositionally biased region" description="Basic and acidic residues" evidence="5">
    <location>
        <begin position="546"/>
        <end position="567"/>
    </location>
</feature>
<dbReference type="PROSITE" id="PS51716">
    <property type="entry name" value="G_IRG"/>
    <property type="match status" value="2"/>
</dbReference>
<evidence type="ECO:0000256" key="5">
    <source>
        <dbReference type="SAM" id="MobiDB-lite"/>
    </source>
</evidence>
<feature type="domain" description="IRG-type G" evidence="6">
    <location>
        <begin position="984"/>
        <end position="1162"/>
    </location>
</feature>
<keyword evidence="2" id="KW-0547">Nucleotide-binding</keyword>
<feature type="region of interest" description="Disordered" evidence="5">
    <location>
        <begin position="727"/>
        <end position="760"/>
    </location>
</feature>
<evidence type="ECO:0000256" key="4">
    <source>
        <dbReference type="ARBA" id="ARBA00023134"/>
    </source>
</evidence>
<name>A0ABR3M304_9TELE</name>
<evidence type="ECO:0000256" key="3">
    <source>
        <dbReference type="ARBA" id="ARBA00022801"/>
    </source>
</evidence>
<evidence type="ECO:0000256" key="2">
    <source>
        <dbReference type="ARBA" id="ARBA00022741"/>
    </source>
</evidence>
<feature type="region of interest" description="Disordered" evidence="5">
    <location>
        <begin position="662"/>
        <end position="694"/>
    </location>
</feature>
<feature type="compositionally biased region" description="Basic and acidic residues" evidence="5">
    <location>
        <begin position="226"/>
        <end position="244"/>
    </location>
</feature>
<feature type="region of interest" description="Disordered" evidence="5">
    <location>
        <begin position="155"/>
        <end position="257"/>
    </location>
</feature>
<dbReference type="Proteomes" id="UP001558613">
    <property type="component" value="Unassembled WGS sequence"/>
</dbReference>
<keyword evidence="8" id="KW-1185">Reference proteome</keyword>
<dbReference type="InterPro" id="IPR027417">
    <property type="entry name" value="P-loop_NTPase"/>
</dbReference>
<keyword evidence="4" id="KW-0342">GTP-binding</keyword>
<feature type="region of interest" description="Disordered" evidence="5">
    <location>
        <begin position="794"/>
        <end position="813"/>
    </location>
</feature>
<dbReference type="Gene3D" id="3.40.50.300">
    <property type="entry name" value="P-loop containing nucleotide triphosphate hydrolases"/>
    <property type="match status" value="2"/>
</dbReference>
<feature type="compositionally biased region" description="Low complexity" evidence="5">
    <location>
        <begin position="174"/>
        <end position="187"/>
    </location>
</feature>
<dbReference type="InterPro" id="IPR051515">
    <property type="entry name" value="IRG"/>
</dbReference>
<dbReference type="PANTHER" id="PTHR32341">
    <property type="entry name" value="INTERFERON-INDUCIBLE GTPASE"/>
    <property type="match status" value="1"/>
</dbReference>
<evidence type="ECO:0000313" key="7">
    <source>
        <dbReference type="EMBL" id="KAL1259517.1"/>
    </source>
</evidence>
<evidence type="ECO:0000313" key="8">
    <source>
        <dbReference type="Proteomes" id="UP001558613"/>
    </source>
</evidence>
<comment type="caution">
    <text evidence="7">The sequence shown here is derived from an EMBL/GenBank/DDBJ whole genome shotgun (WGS) entry which is preliminary data.</text>
</comment>
<dbReference type="PANTHER" id="PTHR32341:SF10">
    <property type="entry name" value="INTERFERON-INDUCIBLE GTPASE 5"/>
    <property type="match status" value="1"/>
</dbReference>
<keyword evidence="3" id="KW-0378">Hydrolase</keyword>
<dbReference type="InterPro" id="IPR030385">
    <property type="entry name" value="G_IRG_dom"/>
</dbReference>
<feature type="region of interest" description="Disordered" evidence="5">
    <location>
        <begin position="596"/>
        <end position="626"/>
    </location>
</feature>
<evidence type="ECO:0000259" key="6">
    <source>
        <dbReference type="PROSITE" id="PS51716"/>
    </source>
</evidence>
<dbReference type="EMBL" id="JAYMGO010000016">
    <property type="protein sequence ID" value="KAL1259517.1"/>
    <property type="molecule type" value="Genomic_DNA"/>
</dbReference>
<organism evidence="7 8">
    <name type="scientific">Cirrhinus molitorella</name>
    <name type="common">mud carp</name>
    <dbReference type="NCBI Taxonomy" id="172907"/>
    <lineage>
        <taxon>Eukaryota</taxon>
        <taxon>Metazoa</taxon>
        <taxon>Chordata</taxon>
        <taxon>Craniata</taxon>
        <taxon>Vertebrata</taxon>
        <taxon>Euteleostomi</taxon>
        <taxon>Actinopterygii</taxon>
        <taxon>Neopterygii</taxon>
        <taxon>Teleostei</taxon>
        <taxon>Ostariophysi</taxon>
        <taxon>Cypriniformes</taxon>
        <taxon>Cyprinidae</taxon>
        <taxon>Labeoninae</taxon>
        <taxon>Labeonini</taxon>
        <taxon>Cirrhinus</taxon>
    </lineage>
</organism>
<feature type="compositionally biased region" description="Acidic residues" evidence="5">
    <location>
        <begin position="794"/>
        <end position="805"/>
    </location>
</feature>
<feature type="compositionally biased region" description="Basic and acidic residues" evidence="5">
    <location>
        <begin position="676"/>
        <end position="694"/>
    </location>
</feature>
<feature type="compositionally biased region" description="Basic and acidic residues" evidence="5">
    <location>
        <begin position="613"/>
        <end position="626"/>
    </location>
</feature>
<feature type="compositionally biased region" description="Basic and acidic residues" evidence="5">
    <location>
        <begin position="746"/>
        <end position="760"/>
    </location>
</feature>
<feature type="domain" description="IRG-type G" evidence="6">
    <location>
        <begin position="289"/>
        <end position="475"/>
    </location>
</feature>